<feature type="signal peptide" evidence="2">
    <location>
        <begin position="1"/>
        <end position="26"/>
    </location>
</feature>
<evidence type="ECO:0000313" key="4">
    <source>
        <dbReference type="Proteomes" id="UP000295717"/>
    </source>
</evidence>
<keyword evidence="4" id="KW-1185">Reference proteome</keyword>
<feature type="compositionally biased region" description="Basic and acidic residues" evidence="1">
    <location>
        <begin position="33"/>
        <end position="44"/>
    </location>
</feature>
<name>A0A4R3MV09_9GAMM</name>
<dbReference type="Pfam" id="PF09626">
    <property type="entry name" value="DHC"/>
    <property type="match status" value="1"/>
</dbReference>
<evidence type="ECO:0000313" key="3">
    <source>
        <dbReference type="EMBL" id="TCT19181.1"/>
    </source>
</evidence>
<dbReference type="EMBL" id="SMAO01000009">
    <property type="protein sequence ID" value="TCT19181.1"/>
    <property type="molecule type" value="Genomic_DNA"/>
</dbReference>
<feature type="region of interest" description="Disordered" evidence="1">
    <location>
        <begin position="27"/>
        <end position="50"/>
    </location>
</feature>
<protein>
    <submittedName>
        <fullName evidence="3">Diheme cytochrome c</fullName>
    </submittedName>
</protein>
<sequence length="195" mass="21065">MNHHQKMLSILAVGLFTLGAAGMAFGDDDDDDDRRGNRSERSQPHADFAPVTNAAYGEECGSCHMAYQPGLLPARAWAAVMSPEGLSNHYGDDASLTDALRNEISAYLTANAADQTGGKRARKFAESHTGANGGLPRISENPYFVKEHDEIPLRLIKDNPDVGSLSKCNACHRKAAEGDYSEQQINIPGHGPWTD</sequence>
<gene>
    <name evidence="3" type="ORF">EDC35_10959</name>
</gene>
<dbReference type="Proteomes" id="UP000295717">
    <property type="component" value="Unassembled WGS sequence"/>
</dbReference>
<evidence type="ECO:0000256" key="2">
    <source>
        <dbReference type="SAM" id="SignalP"/>
    </source>
</evidence>
<dbReference type="InterPro" id="IPR018588">
    <property type="entry name" value="Dihaem_cytochrome-c"/>
</dbReference>
<dbReference type="AlphaFoldDB" id="A0A4R3MV09"/>
<evidence type="ECO:0000256" key="1">
    <source>
        <dbReference type="SAM" id="MobiDB-lite"/>
    </source>
</evidence>
<organism evidence="3 4">
    <name type="scientific">Thiobaca trueperi</name>
    <dbReference type="NCBI Taxonomy" id="127458"/>
    <lineage>
        <taxon>Bacteria</taxon>
        <taxon>Pseudomonadati</taxon>
        <taxon>Pseudomonadota</taxon>
        <taxon>Gammaproteobacteria</taxon>
        <taxon>Chromatiales</taxon>
        <taxon>Chromatiaceae</taxon>
        <taxon>Thiobaca</taxon>
    </lineage>
</organism>
<reference evidence="3 4" key="1">
    <citation type="submission" date="2019-03" db="EMBL/GenBank/DDBJ databases">
        <title>Genomic Encyclopedia of Type Strains, Phase IV (KMG-IV): sequencing the most valuable type-strain genomes for metagenomic binning, comparative biology and taxonomic classification.</title>
        <authorList>
            <person name="Goeker M."/>
        </authorList>
    </citation>
    <scope>NUCLEOTIDE SEQUENCE [LARGE SCALE GENOMIC DNA]</scope>
    <source>
        <strain evidence="3 4">DSM 13587</strain>
    </source>
</reference>
<comment type="caution">
    <text evidence="3">The sequence shown here is derived from an EMBL/GenBank/DDBJ whole genome shotgun (WGS) entry which is preliminary data.</text>
</comment>
<dbReference type="RefSeq" id="WP_132978177.1">
    <property type="nucleotide sequence ID" value="NZ_SMAO01000009.1"/>
</dbReference>
<feature type="chain" id="PRO_5020972563" evidence="2">
    <location>
        <begin position="27"/>
        <end position="195"/>
    </location>
</feature>
<dbReference type="OrthoDB" id="5296814at2"/>
<proteinExistence type="predicted"/>
<keyword evidence="2" id="KW-0732">Signal</keyword>
<accession>A0A4R3MV09</accession>